<accession>A0ABS9W1M2</accession>
<evidence type="ECO:0000313" key="3">
    <source>
        <dbReference type="Proteomes" id="UP001201985"/>
    </source>
</evidence>
<sequence length="68" mass="7255">MTTQPRTEADQAARQDGSSREPSDVRKQEKAIDKSVEDTFPASDPPAQSEPGTSVGWDAPEGEGKAKP</sequence>
<evidence type="ECO:0000313" key="2">
    <source>
        <dbReference type="EMBL" id="MCI0753194.1"/>
    </source>
</evidence>
<reference evidence="2 3" key="1">
    <citation type="submission" date="2022-03" db="EMBL/GenBank/DDBJ databases">
        <title>Complete genome analysis of Roseomonas KG 17.1 : a prolific producer of plant growth promoters.</title>
        <authorList>
            <person name="Saadouli I."/>
            <person name="Najjari A."/>
            <person name="Mosbah A."/>
            <person name="Ouzari H.I."/>
        </authorList>
    </citation>
    <scope>NUCLEOTIDE SEQUENCE [LARGE SCALE GENOMIC DNA]</scope>
    <source>
        <strain evidence="2 3">KG17-1</strain>
    </source>
</reference>
<evidence type="ECO:0000256" key="1">
    <source>
        <dbReference type="SAM" id="MobiDB-lite"/>
    </source>
</evidence>
<feature type="region of interest" description="Disordered" evidence="1">
    <location>
        <begin position="1"/>
        <end position="68"/>
    </location>
</feature>
<gene>
    <name evidence="2" type="ORF">MON41_05370</name>
</gene>
<keyword evidence="3" id="KW-1185">Reference proteome</keyword>
<organism evidence="2 3">
    <name type="scientific">Teichococcus vastitatis</name>
    <dbReference type="NCBI Taxonomy" id="2307076"/>
    <lineage>
        <taxon>Bacteria</taxon>
        <taxon>Pseudomonadati</taxon>
        <taxon>Pseudomonadota</taxon>
        <taxon>Alphaproteobacteria</taxon>
        <taxon>Acetobacterales</taxon>
        <taxon>Roseomonadaceae</taxon>
        <taxon>Roseomonas</taxon>
    </lineage>
</organism>
<name>A0ABS9W1M2_9PROT</name>
<proteinExistence type="predicted"/>
<dbReference type="EMBL" id="JALBUU010000004">
    <property type="protein sequence ID" value="MCI0753194.1"/>
    <property type="molecule type" value="Genomic_DNA"/>
</dbReference>
<comment type="caution">
    <text evidence="2">The sequence shown here is derived from an EMBL/GenBank/DDBJ whole genome shotgun (WGS) entry which is preliminary data.</text>
</comment>
<feature type="compositionally biased region" description="Basic and acidic residues" evidence="1">
    <location>
        <begin position="7"/>
        <end position="37"/>
    </location>
</feature>
<protein>
    <submittedName>
        <fullName evidence="2">Uncharacterized protein</fullName>
    </submittedName>
</protein>
<dbReference type="Proteomes" id="UP001201985">
    <property type="component" value="Unassembled WGS sequence"/>
</dbReference>
<dbReference type="RefSeq" id="WP_120007442.1">
    <property type="nucleotide sequence ID" value="NZ_JALBUU010000004.1"/>
</dbReference>